<gene>
    <name evidence="2" type="ORF">BMI91_14350</name>
</gene>
<organism evidence="2 3">
    <name type="scientific">Thioclava sediminum</name>
    <dbReference type="NCBI Taxonomy" id="1915319"/>
    <lineage>
        <taxon>Bacteria</taxon>
        <taxon>Pseudomonadati</taxon>
        <taxon>Pseudomonadota</taxon>
        <taxon>Alphaproteobacteria</taxon>
        <taxon>Rhodobacterales</taxon>
        <taxon>Paracoccaceae</taxon>
        <taxon>Thioclava</taxon>
    </lineage>
</organism>
<evidence type="ECO:0000256" key="1">
    <source>
        <dbReference type="SAM" id="SignalP"/>
    </source>
</evidence>
<accession>A0ABX3MVH0</accession>
<evidence type="ECO:0008006" key="4">
    <source>
        <dbReference type="Google" id="ProtNLM"/>
    </source>
</evidence>
<evidence type="ECO:0000313" key="2">
    <source>
        <dbReference type="EMBL" id="OOY23648.1"/>
    </source>
</evidence>
<reference evidence="2 3" key="1">
    <citation type="submission" date="2016-11" db="EMBL/GenBank/DDBJ databases">
        <title>A multilocus sequence analysis scheme for characterization of bacteria in the genus Thioclava.</title>
        <authorList>
            <person name="Liu Y."/>
            <person name="Shao Z."/>
        </authorList>
    </citation>
    <scope>NUCLEOTIDE SEQUENCE [LARGE SCALE GENOMIC DNA]</scope>
    <source>
        <strain evidence="2 3">TAW-CT134</strain>
    </source>
</reference>
<proteinExistence type="predicted"/>
<comment type="caution">
    <text evidence="2">The sequence shown here is derived from an EMBL/GenBank/DDBJ whole genome shotgun (WGS) entry which is preliminary data.</text>
</comment>
<keyword evidence="3" id="KW-1185">Reference proteome</keyword>
<protein>
    <recommendedName>
        <fullName evidence="4">DUF2846 domain-containing protein</fullName>
    </recommendedName>
</protein>
<dbReference type="RefSeq" id="WP_078605541.1">
    <property type="nucleotide sequence ID" value="NZ_MPZV01000003.1"/>
</dbReference>
<evidence type="ECO:0000313" key="3">
    <source>
        <dbReference type="Proteomes" id="UP000190787"/>
    </source>
</evidence>
<sequence>MLRWVLLSLVLATQATAEGRPQGLLWSETDLPRTLPLQIKSAPDRDLYIVLRDAKTGQDVMGAYAQGGEFFRLLVPPGRFEVQVALGPAEDWEGGAALFGPETERLRLDPPLDFGVTGYARKGGHLIDLRDLGDIGQKSLGICQRLALDFDSVNTAPEAVRPGVKPRDPMEIPEFPEPKYRRVDRICD</sequence>
<name>A0ABX3MVH0_9RHOB</name>
<feature type="signal peptide" evidence="1">
    <location>
        <begin position="1"/>
        <end position="17"/>
    </location>
</feature>
<dbReference type="Proteomes" id="UP000190787">
    <property type="component" value="Unassembled WGS sequence"/>
</dbReference>
<dbReference type="EMBL" id="MPZV01000003">
    <property type="protein sequence ID" value="OOY23648.1"/>
    <property type="molecule type" value="Genomic_DNA"/>
</dbReference>
<feature type="chain" id="PRO_5045068019" description="DUF2846 domain-containing protein" evidence="1">
    <location>
        <begin position="18"/>
        <end position="188"/>
    </location>
</feature>
<keyword evidence="1" id="KW-0732">Signal</keyword>